<keyword evidence="3" id="KW-0808">Transferase</keyword>
<dbReference type="InterPro" id="IPR007577">
    <property type="entry name" value="GlycoTrfase_DXD_sugar-bd_CS"/>
</dbReference>
<protein>
    <submittedName>
        <fullName evidence="3">Glycosyltransferase and methyltransferase domain protein</fullName>
    </submittedName>
</protein>
<dbReference type="InterPro" id="IPR029063">
    <property type="entry name" value="SAM-dependent_MTases_sf"/>
</dbReference>
<dbReference type="Pfam" id="PF00535">
    <property type="entry name" value="Glycos_transf_2"/>
    <property type="match status" value="1"/>
</dbReference>
<dbReference type="PANTHER" id="PTHR43685:SF2">
    <property type="entry name" value="GLYCOSYLTRANSFERASE 2-LIKE DOMAIN-CONTAINING PROTEIN"/>
    <property type="match status" value="1"/>
</dbReference>
<dbReference type="GO" id="GO:0032259">
    <property type="term" value="P:methylation"/>
    <property type="evidence" value="ECO:0007669"/>
    <property type="project" value="UniProtKB-KW"/>
</dbReference>
<evidence type="ECO:0000313" key="3">
    <source>
        <dbReference type="EMBL" id="ARF08274.1"/>
    </source>
</evidence>
<dbReference type="SUPFAM" id="SSF53448">
    <property type="entry name" value="Nucleotide-diphospho-sugar transferases"/>
    <property type="match status" value="2"/>
</dbReference>
<organism evidence="3">
    <name type="scientific">Catovirus CTV1</name>
    <dbReference type="NCBI Taxonomy" id="1977631"/>
    <lineage>
        <taxon>Viruses</taxon>
        <taxon>Varidnaviria</taxon>
        <taxon>Bamfordvirae</taxon>
        <taxon>Nucleocytoviricota</taxon>
        <taxon>Megaviricetes</taxon>
        <taxon>Imitervirales</taxon>
        <taxon>Mimiviridae</taxon>
        <taxon>Klosneuvirinae</taxon>
        <taxon>Catovirus</taxon>
    </lineage>
</organism>
<accession>A0A1V0S9B9</accession>
<reference evidence="3" key="1">
    <citation type="journal article" date="2017" name="Science">
        <title>Giant viruses with an expanded complement of translation system components.</title>
        <authorList>
            <person name="Schulz F."/>
            <person name="Yutin N."/>
            <person name="Ivanova N.N."/>
            <person name="Ortega D.R."/>
            <person name="Lee T.K."/>
            <person name="Vierheilig J."/>
            <person name="Daims H."/>
            <person name="Horn M."/>
            <person name="Wagner M."/>
            <person name="Jensen G.J."/>
            <person name="Kyrpides N.C."/>
            <person name="Koonin E.V."/>
            <person name="Woyke T."/>
        </authorList>
    </citation>
    <scope>NUCLEOTIDE SEQUENCE</scope>
    <source>
        <strain evidence="3">CTV1</strain>
    </source>
</reference>
<dbReference type="SUPFAM" id="SSF53335">
    <property type="entry name" value="S-adenosyl-L-methionine-dependent methyltransferases"/>
    <property type="match status" value="1"/>
</dbReference>
<dbReference type="InterPro" id="IPR001173">
    <property type="entry name" value="Glyco_trans_2-like"/>
</dbReference>
<dbReference type="InterPro" id="IPR029044">
    <property type="entry name" value="Nucleotide-diphossugar_trans"/>
</dbReference>
<feature type="domain" description="Methyltransferase" evidence="2">
    <location>
        <begin position="626"/>
        <end position="709"/>
    </location>
</feature>
<dbReference type="GO" id="GO:0008168">
    <property type="term" value="F:methyltransferase activity"/>
    <property type="evidence" value="ECO:0007669"/>
    <property type="project" value="UniProtKB-KW"/>
</dbReference>
<feature type="domain" description="Glycosyltransferase 2-like" evidence="1">
    <location>
        <begin position="18"/>
        <end position="158"/>
    </location>
</feature>
<dbReference type="Gene3D" id="3.90.550.20">
    <property type="match status" value="1"/>
</dbReference>
<sequence>MDKKYSHNIIMNQSKKISIVIPYYNRLQLLYWSLKSIMQTKYSNYEIIIIDDASDDFLELNSIASKNINVKVIHIDKEEKGKRTNPCIPINKGIQVATGDIIIIQNPESYHIGDILSHTAANLTENDYFVYSAYNIHSDESNKIFINLANKTLKNIMEIPKEKDKLEWYQHPEHRNNKLHFCASIFRRNIEILGGFDEEYKKGVCFDDDDFVFKVEKIAKLNLKSLDPENNPYIVNLYHPPSSSMGILLAKETPENKIIKDRWYNNRDYYNFKTSSINPNFNYPRIVHFFWFGPLPFLNFLSILSFHKYHPAWVINVYKSNKATDINIWKTGEQRKMTKQYKDYFIYLYDLPYVNIINADDMTKELGIQNIYMTHQSDVMRMYILKIFGGVYSDFDIIYTDNIEKYFANKTKTLVFDRHAGRKDRYCPNALFLANRGCGFCDYVIKRQLNYIKQGAEGYNNVGPEIIRTTVMDPKFAFALVNIEILDSKCYLPIEWNELDQLYKYQEFTVKDPYFSVHWFNGAARSKEYMEKFNVKNFNVVCKMDKLVGDYIDALKIYENDEYYAKIINQHNKKTLESVFTDIYRKNLWNYPQMESKSGTGSTLFNTIYVRQELPILFKKIGIVSILDAGCGDFNWFKEIRQRNINYIGVDIVKEIITENNKKYQCNNIKFVNKDFLTDDLPKSDIIICRDCLVSLSNSDIKKAITNFKKSGSKYLLTTNFGRKRKNIDVTTGSWRPLCLENEPFNLPSPIYNILEKCTEANNLYNDKSLSLWNLSSINLN</sequence>
<dbReference type="CDD" id="cd02440">
    <property type="entry name" value="AdoMet_MTases"/>
    <property type="match status" value="1"/>
</dbReference>
<evidence type="ECO:0000259" key="2">
    <source>
        <dbReference type="Pfam" id="PF13649"/>
    </source>
</evidence>
<name>A0A1V0S9B9_9VIRU</name>
<keyword evidence="3" id="KW-0489">Methyltransferase</keyword>
<dbReference type="Pfam" id="PF04488">
    <property type="entry name" value="Gly_transf_sug"/>
    <property type="match status" value="1"/>
</dbReference>
<dbReference type="EMBL" id="KY684083">
    <property type="protein sequence ID" value="ARF08274.1"/>
    <property type="molecule type" value="Genomic_DNA"/>
</dbReference>
<dbReference type="PANTHER" id="PTHR43685">
    <property type="entry name" value="GLYCOSYLTRANSFERASE"/>
    <property type="match status" value="1"/>
</dbReference>
<gene>
    <name evidence="3" type="ORF">Catovirus_1_324</name>
</gene>
<evidence type="ECO:0000259" key="1">
    <source>
        <dbReference type="Pfam" id="PF00535"/>
    </source>
</evidence>
<dbReference type="Gene3D" id="3.90.550.10">
    <property type="entry name" value="Spore Coat Polysaccharide Biosynthesis Protein SpsA, Chain A"/>
    <property type="match status" value="1"/>
</dbReference>
<dbReference type="InterPro" id="IPR050834">
    <property type="entry name" value="Glycosyltransf_2"/>
</dbReference>
<dbReference type="InterPro" id="IPR041698">
    <property type="entry name" value="Methyltransf_25"/>
</dbReference>
<dbReference type="Gene3D" id="3.40.50.150">
    <property type="entry name" value="Vaccinia Virus protein VP39"/>
    <property type="match status" value="1"/>
</dbReference>
<proteinExistence type="predicted"/>
<dbReference type="Pfam" id="PF13649">
    <property type="entry name" value="Methyltransf_25"/>
    <property type="match status" value="1"/>
</dbReference>